<evidence type="ECO:0000313" key="9">
    <source>
        <dbReference type="EMBL" id="KLD96081.1"/>
    </source>
</evidence>
<dbReference type="SUPFAM" id="SSF51735">
    <property type="entry name" value="NAD(P)-binding Rossmann-fold domains"/>
    <property type="match status" value="1"/>
</dbReference>
<dbReference type="EC" id="1.5.1.2" evidence="4 5"/>
<accession>A0A0G9JP72</accession>
<comment type="function">
    <text evidence="4">Catalyzes the reduction of 1-pyrroline-5-carboxylate (PCA) to L-proline.</text>
</comment>
<dbReference type="InterPro" id="IPR000304">
    <property type="entry name" value="Pyrroline-COOH_reductase"/>
</dbReference>
<evidence type="ECO:0000259" key="8">
    <source>
        <dbReference type="Pfam" id="PF14748"/>
    </source>
</evidence>
<evidence type="ECO:0000256" key="5">
    <source>
        <dbReference type="NCBIfam" id="TIGR00112"/>
    </source>
</evidence>
<feature type="domain" description="Pyrroline-5-carboxylate reductase catalytic N-terminal" evidence="7">
    <location>
        <begin position="2"/>
        <end position="90"/>
    </location>
</feature>
<dbReference type="Gene3D" id="3.40.50.720">
    <property type="entry name" value="NAD(P)-binding Rossmann-like Domain"/>
    <property type="match status" value="1"/>
</dbReference>
<dbReference type="InterPro" id="IPR029036">
    <property type="entry name" value="P5CR_dimer"/>
</dbReference>
<dbReference type="PATRIC" id="fig|1447256.3.peg.2545"/>
<keyword evidence="4" id="KW-0641">Proline biosynthesis</keyword>
<dbReference type="NCBIfam" id="TIGR00112">
    <property type="entry name" value="proC"/>
    <property type="match status" value="1"/>
</dbReference>
<evidence type="ECO:0000256" key="2">
    <source>
        <dbReference type="ARBA" id="ARBA00022857"/>
    </source>
</evidence>
<name>A0A0G9JP72_9BACT</name>
<dbReference type="PANTHER" id="PTHR11645:SF0">
    <property type="entry name" value="PYRROLINE-5-CARBOXYLATE REDUCTASE 3"/>
    <property type="match status" value="1"/>
</dbReference>
<keyword evidence="4" id="KW-0028">Amino-acid biosynthesis</keyword>
<keyword evidence="4" id="KW-0963">Cytoplasm</keyword>
<dbReference type="UniPathway" id="UPA00098">
    <property type="reaction ID" value="UER00361"/>
</dbReference>
<dbReference type="InterPro" id="IPR036291">
    <property type="entry name" value="NAD(P)-bd_dom_sf"/>
</dbReference>
<comment type="pathway">
    <text evidence="4">Amino-acid biosynthesis; L-proline biosynthesis; L-proline from L-glutamate 5-semialdehyde: step 1/1.</text>
</comment>
<dbReference type="InterPro" id="IPR008927">
    <property type="entry name" value="6-PGluconate_DH-like_C_sf"/>
</dbReference>
<sequence>MKLTLIGNGIMAQALAKGLIKKYEVEMIGRDIEKLKLIQEKIPQITIKQLEDKEDITDKIVIFCVKPYALESVSVRLIGSANILLSILAGTKLDFLKKQIKASHYIRTMPNIAASVHNSMTAITGDVESKAVAMEIFSCIGEALWVNTETQLDIASAITGSGPAFLALIAESLADGAVKAGLERHLSAHLVQGLFSGTASLLRHSHPAVIKDSVMSPGGTTAAGFAQLEEAGVRSAMIKAVESSFNKALKLAEK</sequence>
<dbReference type="SUPFAM" id="SSF48179">
    <property type="entry name" value="6-phosphogluconate dehydrogenase C-terminal domain-like"/>
    <property type="match status" value="1"/>
</dbReference>
<evidence type="ECO:0000256" key="1">
    <source>
        <dbReference type="ARBA" id="ARBA00005525"/>
    </source>
</evidence>
<dbReference type="GO" id="GO:0055129">
    <property type="term" value="P:L-proline biosynthetic process"/>
    <property type="evidence" value="ECO:0007669"/>
    <property type="project" value="UniProtKB-UniRule"/>
</dbReference>
<evidence type="ECO:0000313" key="10">
    <source>
        <dbReference type="Proteomes" id="UP000035514"/>
    </source>
</evidence>
<evidence type="ECO:0000259" key="7">
    <source>
        <dbReference type="Pfam" id="PF03807"/>
    </source>
</evidence>
<dbReference type="GO" id="GO:0005737">
    <property type="term" value="C:cytoplasm"/>
    <property type="evidence" value="ECO:0007669"/>
    <property type="project" value="UniProtKB-SubCell"/>
</dbReference>
<organism evidence="9 10">
    <name type="scientific">Aliarcobacter butzleri L348</name>
    <dbReference type="NCBI Taxonomy" id="1447256"/>
    <lineage>
        <taxon>Bacteria</taxon>
        <taxon>Pseudomonadati</taxon>
        <taxon>Campylobacterota</taxon>
        <taxon>Epsilonproteobacteria</taxon>
        <taxon>Campylobacterales</taxon>
        <taxon>Arcobacteraceae</taxon>
        <taxon>Aliarcobacter</taxon>
    </lineage>
</organism>
<dbReference type="PIRSF" id="PIRSF000193">
    <property type="entry name" value="Pyrrol-5-carb_rd"/>
    <property type="match status" value="1"/>
</dbReference>
<feature type="domain" description="Pyrroline-5-carboxylate reductase dimerisation" evidence="8">
    <location>
        <begin position="149"/>
        <end position="250"/>
    </location>
</feature>
<comment type="catalytic activity">
    <reaction evidence="4">
        <text>L-proline + NAD(+) = (S)-1-pyrroline-5-carboxylate + NADH + 2 H(+)</text>
        <dbReference type="Rhea" id="RHEA:14105"/>
        <dbReference type="ChEBI" id="CHEBI:15378"/>
        <dbReference type="ChEBI" id="CHEBI:17388"/>
        <dbReference type="ChEBI" id="CHEBI:57540"/>
        <dbReference type="ChEBI" id="CHEBI:57945"/>
        <dbReference type="ChEBI" id="CHEBI:60039"/>
        <dbReference type="EC" id="1.5.1.2"/>
    </reaction>
</comment>
<dbReference type="EMBL" id="JAIQ01000174">
    <property type="protein sequence ID" value="KLD96081.1"/>
    <property type="molecule type" value="Genomic_DNA"/>
</dbReference>
<dbReference type="InterPro" id="IPR028939">
    <property type="entry name" value="P5C_Rdtase_cat_N"/>
</dbReference>
<comment type="catalytic activity">
    <reaction evidence="4">
        <text>L-proline + NADP(+) = (S)-1-pyrroline-5-carboxylate + NADPH + 2 H(+)</text>
        <dbReference type="Rhea" id="RHEA:14109"/>
        <dbReference type="ChEBI" id="CHEBI:15378"/>
        <dbReference type="ChEBI" id="CHEBI:17388"/>
        <dbReference type="ChEBI" id="CHEBI:57783"/>
        <dbReference type="ChEBI" id="CHEBI:58349"/>
        <dbReference type="ChEBI" id="CHEBI:60039"/>
        <dbReference type="EC" id="1.5.1.2"/>
    </reaction>
</comment>
<dbReference type="GO" id="GO:0004735">
    <property type="term" value="F:pyrroline-5-carboxylate reductase activity"/>
    <property type="evidence" value="ECO:0007669"/>
    <property type="project" value="UniProtKB-UniRule"/>
</dbReference>
<reference evidence="9 10" key="1">
    <citation type="submission" date="2014-01" db="EMBL/GenBank/DDBJ databases">
        <title>Development of a Comparative Genomic Fingerprinting Assay for High Resolution Genotyping of Arcobacter butzleri.</title>
        <authorList>
            <person name="Webb A.L."/>
            <person name="Inglis G.D."/>
            <person name="Kruczkiewicz P."/>
            <person name="Selinger L.B."/>
            <person name="Taboada E.N."/>
        </authorList>
    </citation>
    <scope>NUCLEOTIDE SEQUENCE [LARGE SCALE GENOMIC DNA]</scope>
    <source>
        <strain evidence="9 10">L348</strain>
    </source>
</reference>
<dbReference type="HAMAP" id="MF_01925">
    <property type="entry name" value="P5C_reductase"/>
    <property type="match status" value="1"/>
</dbReference>
<comment type="subcellular location">
    <subcellularLocation>
        <location evidence="4">Cytoplasm</location>
    </subcellularLocation>
</comment>
<dbReference type="NCBIfam" id="NF008839">
    <property type="entry name" value="PRK11880.2-4"/>
    <property type="match status" value="1"/>
</dbReference>
<dbReference type="Proteomes" id="UP000035514">
    <property type="component" value="Unassembled WGS sequence"/>
</dbReference>
<comment type="caution">
    <text evidence="9">The sequence shown here is derived from an EMBL/GenBank/DDBJ whole genome shotgun (WGS) entry which is preliminary data.</text>
</comment>
<gene>
    <name evidence="4" type="primary">proC</name>
    <name evidence="9" type="ORF">AA20_12975</name>
</gene>
<evidence type="ECO:0000256" key="6">
    <source>
        <dbReference type="PIRSR" id="PIRSR000193-1"/>
    </source>
</evidence>
<comment type="similarity">
    <text evidence="1 4">Belongs to the pyrroline-5-carboxylate reductase family.</text>
</comment>
<feature type="binding site" evidence="6">
    <location>
        <begin position="6"/>
        <end position="11"/>
    </location>
    <ligand>
        <name>NADP(+)</name>
        <dbReference type="ChEBI" id="CHEBI:58349"/>
    </ligand>
</feature>
<dbReference type="AlphaFoldDB" id="A0A0G9JP72"/>
<evidence type="ECO:0000256" key="4">
    <source>
        <dbReference type="HAMAP-Rule" id="MF_01925"/>
    </source>
</evidence>
<evidence type="ECO:0000256" key="3">
    <source>
        <dbReference type="ARBA" id="ARBA00023002"/>
    </source>
</evidence>
<dbReference type="FunFam" id="1.10.3730.10:FF:000001">
    <property type="entry name" value="Pyrroline-5-carboxylate reductase"/>
    <property type="match status" value="1"/>
</dbReference>
<dbReference type="Pfam" id="PF14748">
    <property type="entry name" value="P5CR_dimer"/>
    <property type="match status" value="1"/>
</dbReference>
<dbReference type="RefSeq" id="WP_020847508.1">
    <property type="nucleotide sequence ID" value="NZ_JAIQ01000174.1"/>
</dbReference>
<proteinExistence type="inferred from homology"/>
<keyword evidence="3 4" id="KW-0560">Oxidoreductase</keyword>
<dbReference type="PANTHER" id="PTHR11645">
    <property type="entry name" value="PYRROLINE-5-CARBOXYLATE REDUCTASE"/>
    <property type="match status" value="1"/>
</dbReference>
<dbReference type="Pfam" id="PF03807">
    <property type="entry name" value="F420_oxidored"/>
    <property type="match status" value="1"/>
</dbReference>
<dbReference type="Gene3D" id="1.10.3730.10">
    <property type="entry name" value="ProC C-terminal domain-like"/>
    <property type="match status" value="1"/>
</dbReference>
<protein>
    <recommendedName>
        <fullName evidence="4 5">Pyrroline-5-carboxylate reductase</fullName>
        <shortName evidence="4">P5C reductase</shortName>
        <shortName evidence="4">P5CR</shortName>
        <ecNumber evidence="4 5">1.5.1.2</ecNumber>
    </recommendedName>
    <alternativeName>
        <fullName evidence="4">PCA reductase</fullName>
    </alternativeName>
</protein>
<keyword evidence="2 4" id="KW-0521">NADP</keyword>